<organism evidence="8 9">
    <name type="scientific">Allosaccharopolyspora coralli</name>
    <dbReference type="NCBI Taxonomy" id="2665642"/>
    <lineage>
        <taxon>Bacteria</taxon>
        <taxon>Bacillati</taxon>
        <taxon>Actinomycetota</taxon>
        <taxon>Actinomycetes</taxon>
        <taxon>Pseudonocardiales</taxon>
        <taxon>Pseudonocardiaceae</taxon>
        <taxon>Allosaccharopolyspora</taxon>
    </lineage>
</organism>
<keyword evidence="2" id="KW-1003">Cell membrane</keyword>
<feature type="transmembrane region" description="Helical" evidence="6">
    <location>
        <begin position="296"/>
        <end position="316"/>
    </location>
</feature>
<evidence type="ECO:0000256" key="1">
    <source>
        <dbReference type="ARBA" id="ARBA00004651"/>
    </source>
</evidence>
<evidence type="ECO:0000259" key="7">
    <source>
        <dbReference type="PROSITE" id="PS50850"/>
    </source>
</evidence>
<dbReference type="InterPro" id="IPR020846">
    <property type="entry name" value="MFS_dom"/>
</dbReference>
<protein>
    <submittedName>
        <fullName evidence="8">MFS transporter</fullName>
    </submittedName>
</protein>
<dbReference type="PANTHER" id="PTHR23513:SF11">
    <property type="entry name" value="STAPHYLOFERRIN A TRANSPORTER"/>
    <property type="match status" value="1"/>
</dbReference>
<dbReference type="PANTHER" id="PTHR23513">
    <property type="entry name" value="INTEGRAL MEMBRANE EFFLUX PROTEIN-RELATED"/>
    <property type="match status" value="1"/>
</dbReference>
<evidence type="ECO:0000256" key="3">
    <source>
        <dbReference type="ARBA" id="ARBA00022692"/>
    </source>
</evidence>
<dbReference type="GO" id="GO:0022857">
    <property type="term" value="F:transmembrane transporter activity"/>
    <property type="evidence" value="ECO:0007669"/>
    <property type="project" value="InterPro"/>
</dbReference>
<dbReference type="Gene3D" id="1.20.1250.20">
    <property type="entry name" value="MFS general substrate transporter like domains"/>
    <property type="match status" value="1"/>
</dbReference>
<evidence type="ECO:0000256" key="5">
    <source>
        <dbReference type="ARBA" id="ARBA00023136"/>
    </source>
</evidence>
<feature type="domain" description="Major facilitator superfamily (MFS) profile" evidence="7">
    <location>
        <begin position="232"/>
        <end position="428"/>
    </location>
</feature>
<accession>A0A5Q3Q652</accession>
<feature type="transmembrane region" description="Helical" evidence="6">
    <location>
        <begin position="170"/>
        <end position="198"/>
    </location>
</feature>
<feature type="transmembrane region" description="Helical" evidence="6">
    <location>
        <begin position="356"/>
        <end position="379"/>
    </location>
</feature>
<feature type="transmembrane region" description="Helical" evidence="6">
    <location>
        <begin position="266"/>
        <end position="289"/>
    </location>
</feature>
<dbReference type="PROSITE" id="PS50850">
    <property type="entry name" value="MFS"/>
    <property type="match status" value="1"/>
</dbReference>
<feature type="transmembrane region" description="Helical" evidence="6">
    <location>
        <begin position="59"/>
        <end position="79"/>
    </location>
</feature>
<evidence type="ECO:0000256" key="4">
    <source>
        <dbReference type="ARBA" id="ARBA00022989"/>
    </source>
</evidence>
<comment type="subcellular location">
    <subcellularLocation>
        <location evidence="1">Cell membrane</location>
        <topology evidence="1">Multi-pass membrane protein</topology>
    </subcellularLocation>
</comment>
<dbReference type="Pfam" id="PF07690">
    <property type="entry name" value="MFS_1"/>
    <property type="match status" value="1"/>
</dbReference>
<dbReference type="SUPFAM" id="SSF103473">
    <property type="entry name" value="MFS general substrate transporter"/>
    <property type="match status" value="1"/>
</dbReference>
<evidence type="ECO:0000256" key="6">
    <source>
        <dbReference type="SAM" id="Phobius"/>
    </source>
</evidence>
<dbReference type="InterPro" id="IPR011701">
    <property type="entry name" value="MFS"/>
</dbReference>
<keyword evidence="4 6" id="KW-1133">Transmembrane helix</keyword>
<dbReference type="InterPro" id="IPR036259">
    <property type="entry name" value="MFS_trans_sf"/>
</dbReference>
<dbReference type="KEGG" id="sace:GIY23_10100"/>
<evidence type="ECO:0000313" key="9">
    <source>
        <dbReference type="Proteomes" id="UP000371041"/>
    </source>
</evidence>
<feature type="transmembrane region" description="Helical" evidence="6">
    <location>
        <begin position="86"/>
        <end position="106"/>
    </location>
</feature>
<dbReference type="AlphaFoldDB" id="A0A5Q3Q652"/>
<dbReference type="Proteomes" id="UP000371041">
    <property type="component" value="Chromosome"/>
</dbReference>
<gene>
    <name evidence="8" type="ORF">GIY23_10100</name>
</gene>
<keyword evidence="9" id="KW-1185">Reference proteome</keyword>
<feature type="transmembrane region" description="Helical" evidence="6">
    <location>
        <begin position="385"/>
        <end position="409"/>
    </location>
</feature>
<name>A0A5Q3Q652_9PSEU</name>
<dbReference type="GO" id="GO:0005886">
    <property type="term" value="C:plasma membrane"/>
    <property type="evidence" value="ECO:0007669"/>
    <property type="project" value="UniProtKB-SubCell"/>
</dbReference>
<keyword evidence="3 6" id="KW-0812">Transmembrane</keyword>
<dbReference type="EMBL" id="CP045929">
    <property type="protein sequence ID" value="QGK69823.1"/>
    <property type="molecule type" value="Genomic_DNA"/>
</dbReference>
<evidence type="ECO:0000256" key="2">
    <source>
        <dbReference type="ARBA" id="ARBA00022475"/>
    </source>
</evidence>
<feature type="transmembrane region" description="Helical" evidence="6">
    <location>
        <begin position="21"/>
        <end position="47"/>
    </location>
</feature>
<reference evidence="9" key="1">
    <citation type="submission" date="2019-11" db="EMBL/GenBank/DDBJ databases">
        <title>The complete genome sequence of Saccharopolyspora sp. E2A.</title>
        <authorList>
            <person name="Zhang G."/>
        </authorList>
    </citation>
    <scope>NUCLEOTIDE SEQUENCE [LARGE SCALE GENOMIC DNA]</scope>
    <source>
        <strain evidence="9">E2A</strain>
    </source>
</reference>
<sequence length="428" mass="44650">MARVPGSASPRRRSGSAMKAPLAGVVLSTTISSLGTGMTMLAIPWFVLESTGQGVDTGLVVAAEATGLLLGSASGGPWIDRLRPRHAALLFDFAAAAMVVLIPVLHHMDRLPLWLLSTIGLLLGLSRSPGDAARQVLLPDIAQRTGVALERVTTAYDAPSQGARTLGAPVAGVVIAAVGAPAALAINALCLILAGLILRFTVAEAATLEQRHEGYLHSLAEGFRFLRHDRLLFTILCMIAVTNGLNSGLFSVLVPTYGQEILNSSVHVGLIFAASGVGIITGSLLFAWLGVSRRRWPVVVVCYLIVLGPRSGIFLLEPGLTVLVIVSGLTMLAFGPLNPTLGAVKAERTPPAYRARVFGAIAAAAMLGMPVGVFAAGVLSDYIGLMPSIAVFTALSAVMSLCPLVFPAWKEMDRPEGTKILDQAGSRA</sequence>
<feature type="transmembrane region" description="Helical" evidence="6">
    <location>
        <begin position="231"/>
        <end position="254"/>
    </location>
</feature>
<feature type="transmembrane region" description="Helical" evidence="6">
    <location>
        <begin position="322"/>
        <end position="344"/>
    </location>
</feature>
<dbReference type="CDD" id="cd06173">
    <property type="entry name" value="MFS_MefA_like"/>
    <property type="match status" value="1"/>
</dbReference>
<keyword evidence="5 6" id="KW-0472">Membrane</keyword>
<proteinExistence type="predicted"/>
<evidence type="ECO:0000313" key="8">
    <source>
        <dbReference type="EMBL" id="QGK69823.1"/>
    </source>
</evidence>